<dbReference type="EMBL" id="LWHJ01000028">
    <property type="protein sequence ID" value="OAQ39173.1"/>
    <property type="molecule type" value="Genomic_DNA"/>
</dbReference>
<keyword evidence="8 15" id="KW-0808">Transferase</keyword>
<evidence type="ECO:0000256" key="1">
    <source>
        <dbReference type="ARBA" id="ARBA00001946"/>
    </source>
</evidence>
<dbReference type="InterPro" id="IPR000836">
    <property type="entry name" value="PRTase_dom"/>
</dbReference>
<evidence type="ECO:0000256" key="10">
    <source>
        <dbReference type="ARBA" id="ARBA00022726"/>
    </source>
</evidence>
<comment type="subcellular location">
    <subcellularLocation>
        <location evidence="2 15">Cytoplasm</location>
    </subcellularLocation>
</comment>
<dbReference type="GO" id="GO:0052657">
    <property type="term" value="F:guanine phosphoribosyltransferase activity"/>
    <property type="evidence" value="ECO:0007669"/>
    <property type="project" value="RHEA"/>
</dbReference>
<keyword evidence="18" id="KW-1185">Reference proteome</keyword>
<evidence type="ECO:0000256" key="9">
    <source>
        <dbReference type="ARBA" id="ARBA00022723"/>
    </source>
</evidence>
<evidence type="ECO:0000256" key="6">
    <source>
        <dbReference type="ARBA" id="ARBA00022490"/>
    </source>
</evidence>
<dbReference type="GO" id="GO:0006178">
    <property type="term" value="P:guanine salvage"/>
    <property type="evidence" value="ECO:0007669"/>
    <property type="project" value="TreeGrafter"/>
</dbReference>
<dbReference type="GO" id="GO:0032263">
    <property type="term" value="P:GMP salvage"/>
    <property type="evidence" value="ECO:0007669"/>
    <property type="project" value="TreeGrafter"/>
</dbReference>
<gene>
    <name evidence="17" type="ORF">A5893_10935</name>
</gene>
<dbReference type="Pfam" id="PF00156">
    <property type="entry name" value="Pribosyltran"/>
    <property type="match status" value="1"/>
</dbReference>
<dbReference type="AlphaFoldDB" id="A0A179DFC7"/>
<evidence type="ECO:0000256" key="12">
    <source>
        <dbReference type="ARBA" id="ARBA00022842"/>
    </source>
</evidence>
<reference evidence="17 18" key="1">
    <citation type="submission" date="2016-04" db="EMBL/GenBank/DDBJ databases">
        <authorList>
            <person name="Evans L.H."/>
            <person name="Alamgir A."/>
            <person name="Owens N."/>
            <person name="Weber N.D."/>
            <person name="Virtaneva K."/>
            <person name="Barbian K."/>
            <person name="Babar A."/>
            <person name="Rosenke K."/>
        </authorList>
    </citation>
    <scope>NUCLEOTIDE SEQUENCE [LARGE SCALE GENOMIC DNA]</scope>
    <source>
        <strain evidence="17 18">CCM 8644</strain>
    </source>
</reference>
<evidence type="ECO:0000256" key="8">
    <source>
        <dbReference type="ARBA" id="ARBA00022679"/>
    </source>
</evidence>
<dbReference type="EC" id="2.4.2.8" evidence="5 15"/>
<name>A0A179DFC7_9SPHI</name>
<keyword evidence="7 15" id="KW-0328">Glycosyltransferase</keyword>
<feature type="domain" description="Phosphoribosyltransferase" evidence="16">
    <location>
        <begin position="19"/>
        <end position="166"/>
    </location>
</feature>
<evidence type="ECO:0000313" key="18">
    <source>
        <dbReference type="Proteomes" id="UP000078459"/>
    </source>
</evidence>
<keyword evidence="10 15" id="KW-0660">Purine salvage</keyword>
<proteinExistence type="inferred from homology"/>
<evidence type="ECO:0000256" key="14">
    <source>
        <dbReference type="ARBA" id="ARBA00049402"/>
    </source>
</evidence>
<comment type="pathway">
    <text evidence="3 15">Purine metabolism; IMP biosynthesis via salvage pathway; IMP from hypoxanthine: step 1/1.</text>
</comment>
<comment type="caution">
    <text evidence="17">The sequence shown here is derived from an EMBL/GenBank/DDBJ whole genome shotgun (WGS) entry which is preliminary data.</text>
</comment>
<comment type="catalytic activity">
    <reaction evidence="14">
        <text>IMP + diphosphate = hypoxanthine + 5-phospho-alpha-D-ribose 1-diphosphate</text>
        <dbReference type="Rhea" id="RHEA:17973"/>
        <dbReference type="ChEBI" id="CHEBI:17368"/>
        <dbReference type="ChEBI" id="CHEBI:33019"/>
        <dbReference type="ChEBI" id="CHEBI:58017"/>
        <dbReference type="ChEBI" id="CHEBI:58053"/>
        <dbReference type="EC" id="2.4.2.8"/>
    </reaction>
    <physiologicalReaction direction="right-to-left" evidence="14">
        <dbReference type="Rhea" id="RHEA:17975"/>
    </physiologicalReaction>
</comment>
<keyword evidence="11 15" id="KW-0547">Nucleotide-binding</keyword>
<reference evidence="17 18" key="2">
    <citation type="submission" date="2016-06" db="EMBL/GenBank/DDBJ databases">
        <title>Pedobacter psychrophilus sp. nov., isolated from Antarctic fragmentary rock.</title>
        <authorList>
            <person name="Svec P."/>
        </authorList>
    </citation>
    <scope>NUCLEOTIDE SEQUENCE [LARGE SCALE GENOMIC DNA]</scope>
    <source>
        <strain evidence="17 18">CCM 8644</strain>
    </source>
</reference>
<comment type="similarity">
    <text evidence="4 15">Belongs to the purine/pyrimidine phosphoribosyltransferase family.</text>
</comment>
<evidence type="ECO:0000256" key="13">
    <source>
        <dbReference type="ARBA" id="ARBA00048811"/>
    </source>
</evidence>
<dbReference type="GO" id="GO:0046100">
    <property type="term" value="P:hypoxanthine metabolic process"/>
    <property type="evidence" value="ECO:0007669"/>
    <property type="project" value="TreeGrafter"/>
</dbReference>
<keyword evidence="9 15" id="KW-0479">Metal-binding</keyword>
<dbReference type="GO" id="GO:0000166">
    <property type="term" value="F:nucleotide binding"/>
    <property type="evidence" value="ECO:0007669"/>
    <property type="project" value="UniProtKB-KW"/>
</dbReference>
<dbReference type="InterPro" id="IPR005904">
    <property type="entry name" value="Hxn_phspho_trans"/>
</dbReference>
<dbReference type="OrthoDB" id="9802824at2"/>
<dbReference type="PANTHER" id="PTHR43340:SF1">
    <property type="entry name" value="HYPOXANTHINE PHOSPHORIBOSYLTRANSFERASE"/>
    <property type="match status" value="1"/>
</dbReference>
<dbReference type="SUPFAM" id="SSF53271">
    <property type="entry name" value="PRTase-like"/>
    <property type="match status" value="1"/>
</dbReference>
<organism evidence="17 18">
    <name type="scientific">Pedobacter psychrophilus</name>
    <dbReference type="NCBI Taxonomy" id="1826909"/>
    <lineage>
        <taxon>Bacteria</taxon>
        <taxon>Pseudomonadati</taxon>
        <taxon>Bacteroidota</taxon>
        <taxon>Sphingobacteriia</taxon>
        <taxon>Sphingobacteriales</taxon>
        <taxon>Sphingobacteriaceae</taxon>
        <taxon>Pedobacter</taxon>
    </lineage>
</organism>
<dbReference type="CDD" id="cd06223">
    <property type="entry name" value="PRTases_typeI"/>
    <property type="match status" value="1"/>
</dbReference>
<evidence type="ECO:0000256" key="4">
    <source>
        <dbReference type="ARBA" id="ARBA00008391"/>
    </source>
</evidence>
<dbReference type="NCBIfam" id="TIGR01203">
    <property type="entry name" value="HGPRTase"/>
    <property type="match status" value="1"/>
</dbReference>
<dbReference type="PANTHER" id="PTHR43340">
    <property type="entry name" value="HYPOXANTHINE-GUANINE PHOSPHORIBOSYLTRANSFERASE"/>
    <property type="match status" value="1"/>
</dbReference>
<dbReference type="GO" id="GO:0000287">
    <property type="term" value="F:magnesium ion binding"/>
    <property type="evidence" value="ECO:0007669"/>
    <property type="project" value="TreeGrafter"/>
</dbReference>
<keyword evidence="12 15" id="KW-0460">Magnesium</keyword>
<evidence type="ECO:0000256" key="7">
    <source>
        <dbReference type="ARBA" id="ARBA00022676"/>
    </source>
</evidence>
<dbReference type="UniPathway" id="UPA00591">
    <property type="reaction ID" value="UER00648"/>
</dbReference>
<comment type="cofactor">
    <cofactor evidence="1 15">
        <name>Mg(2+)</name>
        <dbReference type="ChEBI" id="CHEBI:18420"/>
    </cofactor>
</comment>
<evidence type="ECO:0000313" key="17">
    <source>
        <dbReference type="EMBL" id="OAQ39173.1"/>
    </source>
</evidence>
<accession>A0A179DFC7</accession>
<dbReference type="InterPro" id="IPR050408">
    <property type="entry name" value="HGPRT"/>
</dbReference>
<sequence>MHNKMTIDDKTFEPFIEHNMIEKRIRLIGIQLNLEYEDKVPVFIGVLNGALMFMADLLKEVKIGCEVAFVKVASYHGGTKSTGNIIEELALNIDIKGRDVIIVEDIIDTGSTLKFLIDKIKEKEPASIKVATLLLKPDALQHQFKEIEFVGFEIANDFVVGYGMDYKGLGRNTCDIYRLSGQKP</sequence>
<dbReference type="Gene3D" id="3.40.50.2020">
    <property type="match status" value="1"/>
</dbReference>
<dbReference type="GO" id="GO:0005829">
    <property type="term" value="C:cytosol"/>
    <property type="evidence" value="ECO:0007669"/>
    <property type="project" value="TreeGrafter"/>
</dbReference>
<protein>
    <recommendedName>
        <fullName evidence="5 15">Hypoxanthine phosphoribosyltransferase</fullName>
        <ecNumber evidence="5 15">2.4.2.8</ecNumber>
    </recommendedName>
</protein>
<comment type="catalytic activity">
    <reaction evidence="13">
        <text>GMP + diphosphate = guanine + 5-phospho-alpha-D-ribose 1-diphosphate</text>
        <dbReference type="Rhea" id="RHEA:25424"/>
        <dbReference type="ChEBI" id="CHEBI:16235"/>
        <dbReference type="ChEBI" id="CHEBI:33019"/>
        <dbReference type="ChEBI" id="CHEBI:58017"/>
        <dbReference type="ChEBI" id="CHEBI:58115"/>
        <dbReference type="EC" id="2.4.2.8"/>
    </reaction>
    <physiologicalReaction direction="right-to-left" evidence="13">
        <dbReference type="Rhea" id="RHEA:25426"/>
    </physiologicalReaction>
</comment>
<evidence type="ECO:0000256" key="3">
    <source>
        <dbReference type="ARBA" id="ARBA00004669"/>
    </source>
</evidence>
<evidence type="ECO:0000259" key="16">
    <source>
        <dbReference type="Pfam" id="PF00156"/>
    </source>
</evidence>
<evidence type="ECO:0000256" key="11">
    <source>
        <dbReference type="ARBA" id="ARBA00022741"/>
    </source>
</evidence>
<dbReference type="Proteomes" id="UP000078459">
    <property type="component" value="Unassembled WGS sequence"/>
</dbReference>
<evidence type="ECO:0000256" key="15">
    <source>
        <dbReference type="RuleBase" id="RU364099"/>
    </source>
</evidence>
<dbReference type="GO" id="GO:0004422">
    <property type="term" value="F:hypoxanthine phosphoribosyltransferase activity"/>
    <property type="evidence" value="ECO:0007669"/>
    <property type="project" value="InterPro"/>
</dbReference>
<dbReference type="InterPro" id="IPR029057">
    <property type="entry name" value="PRTase-like"/>
</dbReference>
<evidence type="ECO:0000256" key="5">
    <source>
        <dbReference type="ARBA" id="ARBA00011895"/>
    </source>
</evidence>
<keyword evidence="6 15" id="KW-0963">Cytoplasm</keyword>
<dbReference type="STRING" id="1826909.A5893_10935"/>
<dbReference type="GO" id="GO:0032264">
    <property type="term" value="P:IMP salvage"/>
    <property type="evidence" value="ECO:0007669"/>
    <property type="project" value="UniProtKB-UniPathway"/>
</dbReference>
<dbReference type="GO" id="GO:0006166">
    <property type="term" value="P:purine ribonucleoside salvage"/>
    <property type="evidence" value="ECO:0007669"/>
    <property type="project" value="UniProtKB-KW"/>
</dbReference>
<evidence type="ECO:0000256" key="2">
    <source>
        <dbReference type="ARBA" id="ARBA00004496"/>
    </source>
</evidence>
<dbReference type="RefSeq" id="WP_068822699.1">
    <property type="nucleotide sequence ID" value="NZ_LWHJ01000028.1"/>
</dbReference>